<dbReference type="SUPFAM" id="SSF46785">
    <property type="entry name" value="Winged helix' DNA-binding domain"/>
    <property type="match status" value="1"/>
</dbReference>
<comment type="caution">
    <text evidence="3">The sequence shown here is derived from an EMBL/GenBank/DDBJ whole genome shotgun (WGS) entry which is preliminary data.</text>
</comment>
<reference evidence="3 4" key="1">
    <citation type="submission" date="2021-04" db="EMBL/GenBank/DDBJ databases">
        <title>Draft genome sequence of Paenibacillus cisolokensis, LC2-13A.</title>
        <authorList>
            <person name="Uke A."/>
            <person name="Chhe C."/>
            <person name="Baramee S."/>
            <person name="Kosugi A."/>
        </authorList>
    </citation>
    <scope>NUCLEOTIDE SEQUENCE [LARGE SCALE GENOMIC DNA]</scope>
    <source>
        <strain evidence="3 4">LC2-13A</strain>
    </source>
</reference>
<dbReference type="PANTHER" id="PTHR43252">
    <property type="entry name" value="TRANSCRIPTIONAL REGULATOR YQJI"/>
    <property type="match status" value="1"/>
</dbReference>
<gene>
    <name evidence="3" type="ORF">PACILC2_19310</name>
</gene>
<dbReference type="EMBL" id="BOVJ01000061">
    <property type="protein sequence ID" value="GIQ63363.1"/>
    <property type="molecule type" value="Genomic_DNA"/>
</dbReference>
<evidence type="ECO:0000313" key="3">
    <source>
        <dbReference type="EMBL" id="GIQ63363.1"/>
    </source>
</evidence>
<dbReference type="InterPro" id="IPR036390">
    <property type="entry name" value="WH_DNA-bd_sf"/>
</dbReference>
<dbReference type="InterPro" id="IPR018309">
    <property type="entry name" value="Tscrpt_reg_PadR_C"/>
</dbReference>
<dbReference type="InterPro" id="IPR036388">
    <property type="entry name" value="WH-like_DNA-bd_sf"/>
</dbReference>
<dbReference type="Gene3D" id="1.10.10.10">
    <property type="entry name" value="Winged helix-like DNA-binding domain superfamily/Winged helix DNA-binding domain"/>
    <property type="match status" value="1"/>
</dbReference>
<dbReference type="RefSeq" id="WP_213528561.1">
    <property type="nucleotide sequence ID" value="NZ_BOVJ01000061.1"/>
</dbReference>
<evidence type="ECO:0000259" key="1">
    <source>
        <dbReference type="Pfam" id="PF03551"/>
    </source>
</evidence>
<feature type="domain" description="Transcription regulator PadR N-terminal" evidence="1">
    <location>
        <begin position="7"/>
        <end position="79"/>
    </location>
</feature>
<sequence>MYMDLLILIQIEKAPKHGYEIKKEIQKDLGYLMDVNHNLLYPALRRFTEEGAVSRKRIEQEGRPNQYVYEITAAGKEKIVELVNAFTEKEAKHYIEFMIRVSLFDRISRENRLRILNMRKRHLEAQLADIEKRKDDHAGMFRSEVLQYSLSRVRGEMLWIDELIRKTDNTDMESN</sequence>
<evidence type="ECO:0000259" key="2">
    <source>
        <dbReference type="Pfam" id="PF10400"/>
    </source>
</evidence>
<dbReference type="InterPro" id="IPR005149">
    <property type="entry name" value="Tscrpt_reg_PadR_N"/>
</dbReference>
<organism evidence="3 4">
    <name type="scientific">Paenibacillus cisolokensis</name>
    <dbReference type="NCBI Taxonomy" id="1658519"/>
    <lineage>
        <taxon>Bacteria</taxon>
        <taxon>Bacillati</taxon>
        <taxon>Bacillota</taxon>
        <taxon>Bacilli</taxon>
        <taxon>Bacillales</taxon>
        <taxon>Paenibacillaceae</taxon>
        <taxon>Paenibacillus</taxon>
    </lineage>
</organism>
<dbReference type="Pfam" id="PF10400">
    <property type="entry name" value="Vir_act_alpha_C"/>
    <property type="match status" value="1"/>
</dbReference>
<evidence type="ECO:0000313" key="4">
    <source>
        <dbReference type="Proteomes" id="UP000680304"/>
    </source>
</evidence>
<name>A0ABQ4N590_9BACL</name>
<dbReference type="Pfam" id="PF03551">
    <property type="entry name" value="PadR"/>
    <property type="match status" value="1"/>
</dbReference>
<proteinExistence type="predicted"/>
<protein>
    <submittedName>
        <fullName evidence="3">PadR family transcriptional regulator</fullName>
    </submittedName>
</protein>
<accession>A0ABQ4N590</accession>
<keyword evidence="4" id="KW-1185">Reference proteome</keyword>
<dbReference type="PANTHER" id="PTHR43252:SF6">
    <property type="entry name" value="NEGATIVE TRANSCRIPTION REGULATOR PADR"/>
    <property type="match status" value="1"/>
</dbReference>
<feature type="domain" description="Transcription regulator PadR C-terminal" evidence="2">
    <location>
        <begin position="96"/>
        <end position="165"/>
    </location>
</feature>
<dbReference type="Proteomes" id="UP000680304">
    <property type="component" value="Unassembled WGS sequence"/>
</dbReference>